<keyword evidence="2" id="KW-1185">Reference proteome</keyword>
<reference evidence="2" key="1">
    <citation type="journal article" date="2011" name="Nat. Commun.">
        <title>Effector diversification within compartments of the Leptosphaeria maculans genome affected by Repeat-Induced Point mutations.</title>
        <authorList>
            <person name="Rouxel T."/>
            <person name="Grandaubert J."/>
            <person name="Hane J.K."/>
            <person name="Hoede C."/>
            <person name="van de Wouw A.P."/>
            <person name="Couloux A."/>
            <person name="Dominguez V."/>
            <person name="Anthouard V."/>
            <person name="Bally P."/>
            <person name="Bourras S."/>
            <person name="Cozijnsen A.J."/>
            <person name="Ciuffetti L.M."/>
            <person name="Degrave A."/>
            <person name="Dilmaghani A."/>
            <person name="Duret L."/>
            <person name="Fudal I."/>
            <person name="Goodwin S.B."/>
            <person name="Gout L."/>
            <person name="Glaser N."/>
            <person name="Linglin J."/>
            <person name="Kema G.H.J."/>
            <person name="Lapalu N."/>
            <person name="Lawrence C.B."/>
            <person name="May K."/>
            <person name="Meyer M."/>
            <person name="Ollivier B."/>
            <person name="Poulain J."/>
            <person name="Schoch C.L."/>
            <person name="Simon A."/>
            <person name="Spatafora J.W."/>
            <person name="Stachowiak A."/>
            <person name="Turgeon B.G."/>
            <person name="Tyler B.M."/>
            <person name="Vincent D."/>
            <person name="Weissenbach J."/>
            <person name="Amselem J."/>
            <person name="Quesneville H."/>
            <person name="Oliver R.P."/>
            <person name="Wincker P."/>
            <person name="Balesdent M.-H."/>
            <person name="Howlett B.J."/>
        </authorList>
    </citation>
    <scope>NUCLEOTIDE SEQUENCE [LARGE SCALE GENOMIC DNA]</scope>
    <source>
        <strain evidence="2">JN3 / isolate v23.1.3 / race Av1-4-5-6-7-8</strain>
    </source>
</reference>
<dbReference type="EMBL" id="FP929105">
    <property type="protein sequence ID" value="CBX93483.1"/>
    <property type="molecule type" value="Genomic_DNA"/>
</dbReference>
<protein>
    <submittedName>
        <fullName evidence="1">Predicted protein</fullName>
    </submittedName>
</protein>
<sequence length="96" mass="10295">MHPAITTSQSRIVGGYQVVETPSGLQTAMTTVELCGGKDAKGSKACKGIKGIKGCNGGGMSYDHGFSVGRLGLYSKWLEYPCRFKSTSQRQIFMVI</sequence>
<dbReference type="AlphaFoldDB" id="E4ZPU8"/>
<dbReference type="Proteomes" id="UP000002668">
    <property type="component" value="Genome"/>
</dbReference>
<gene>
    <name evidence="1" type="ORF">LEMA_P043840.1</name>
</gene>
<dbReference type="InParanoid" id="E4ZPU8"/>
<evidence type="ECO:0000313" key="1">
    <source>
        <dbReference type="EMBL" id="CBX93483.1"/>
    </source>
</evidence>
<evidence type="ECO:0000313" key="2">
    <source>
        <dbReference type="Proteomes" id="UP000002668"/>
    </source>
</evidence>
<dbReference type="VEuPathDB" id="FungiDB:LEMA_P043840.1"/>
<proteinExistence type="predicted"/>
<accession>E4ZPU8</accession>
<organism evidence="2">
    <name type="scientific">Leptosphaeria maculans (strain JN3 / isolate v23.1.3 / race Av1-4-5-6-7-8)</name>
    <name type="common">Blackleg fungus</name>
    <name type="synonym">Phoma lingam</name>
    <dbReference type="NCBI Taxonomy" id="985895"/>
    <lineage>
        <taxon>Eukaryota</taxon>
        <taxon>Fungi</taxon>
        <taxon>Dikarya</taxon>
        <taxon>Ascomycota</taxon>
        <taxon>Pezizomycotina</taxon>
        <taxon>Dothideomycetes</taxon>
        <taxon>Pleosporomycetidae</taxon>
        <taxon>Pleosporales</taxon>
        <taxon>Pleosporineae</taxon>
        <taxon>Leptosphaeriaceae</taxon>
        <taxon>Plenodomus</taxon>
        <taxon>Plenodomus lingam/Leptosphaeria maculans species complex</taxon>
    </lineage>
</organism>
<dbReference type="HOGENOM" id="CLU_2360099_0_0_1"/>
<name>E4ZPU8_LEPMJ</name>